<dbReference type="STRING" id="870435.A0A0C3PD36"/>
<dbReference type="FunCoup" id="A0A0C3PD36">
    <property type="interactions" value="70"/>
</dbReference>
<evidence type="ECO:0000256" key="1">
    <source>
        <dbReference type="ARBA" id="ARBA00022603"/>
    </source>
</evidence>
<evidence type="ECO:0000256" key="3">
    <source>
        <dbReference type="ARBA" id="ARBA00022691"/>
    </source>
</evidence>
<evidence type="ECO:0000313" key="5">
    <source>
        <dbReference type="EMBL" id="KIO05684.1"/>
    </source>
</evidence>
<proteinExistence type="inferred from homology"/>
<dbReference type="InterPro" id="IPR029063">
    <property type="entry name" value="SAM-dependent_MTases_sf"/>
</dbReference>
<comment type="similarity">
    <text evidence="4">Belongs to the class I-like SAM-binding methyltransferase superfamily. Cation-dependent O-methyltransferase family.</text>
</comment>
<keyword evidence="1" id="KW-0489">Methyltransferase</keyword>
<dbReference type="CDD" id="cd02440">
    <property type="entry name" value="AdoMet_MTases"/>
    <property type="match status" value="1"/>
</dbReference>
<sequence length="240" mass="26153">MASTIVEIPQAVLETFARSEEYHNSFLLHPDGGSEQALKHSAENGLPPIAVSGSQGKLLKLVALTMGAKRVLEVGTLGGYSTICLAQGLPEDGEVITLEISEAHAKVARENLVKAGIRNARVVVGDANESLRGLPTEEPFDLIFVDADKKSYPHYFLEAKRLVRKRGVIIIDNVVQKGRVADESFSCRPNPSKVVYPDDSSVEGVRTLLRMLKEDKEVEATTIATADEKGYDGFMYAIKL</sequence>
<dbReference type="AlphaFoldDB" id="A0A0C3PD36"/>
<dbReference type="SUPFAM" id="SSF53335">
    <property type="entry name" value="S-adenosyl-L-methionine-dependent methyltransferases"/>
    <property type="match status" value="1"/>
</dbReference>
<evidence type="ECO:0000313" key="6">
    <source>
        <dbReference type="Proteomes" id="UP000054217"/>
    </source>
</evidence>
<dbReference type="Proteomes" id="UP000054217">
    <property type="component" value="Unassembled WGS sequence"/>
</dbReference>
<dbReference type="PANTHER" id="PTHR10509:SF14">
    <property type="entry name" value="CAFFEOYL-COA O-METHYLTRANSFERASE 3-RELATED"/>
    <property type="match status" value="1"/>
</dbReference>
<evidence type="ECO:0000256" key="2">
    <source>
        <dbReference type="ARBA" id="ARBA00022679"/>
    </source>
</evidence>
<dbReference type="GO" id="GO:0032259">
    <property type="term" value="P:methylation"/>
    <property type="evidence" value="ECO:0007669"/>
    <property type="project" value="UniProtKB-KW"/>
</dbReference>
<dbReference type="InterPro" id="IPR050362">
    <property type="entry name" value="Cation-dep_OMT"/>
</dbReference>
<dbReference type="PROSITE" id="PS51682">
    <property type="entry name" value="SAM_OMT_I"/>
    <property type="match status" value="1"/>
</dbReference>
<dbReference type="PANTHER" id="PTHR10509">
    <property type="entry name" value="O-METHYLTRANSFERASE-RELATED"/>
    <property type="match status" value="1"/>
</dbReference>
<name>A0A0C3PD36_PISTI</name>
<accession>A0A0C3PD36</accession>
<dbReference type="GO" id="GO:0008757">
    <property type="term" value="F:S-adenosylmethionine-dependent methyltransferase activity"/>
    <property type="evidence" value="ECO:0007669"/>
    <property type="project" value="TreeGrafter"/>
</dbReference>
<keyword evidence="2" id="KW-0808">Transferase</keyword>
<dbReference type="Pfam" id="PF01596">
    <property type="entry name" value="Methyltransf_3"/>
    <property type="match status" value="1"/>
</dbReference>
<dbReference type="OrthoDB" id="10251242at2759"/>
<dbReference type="HOGENOM" id="CLU_067676_8_0_1"/>
<dbReference type="InParanoid" id="A0A0C3PD36"/>
<reference evidence="5 6" key="1">
    <citation type="submission" date="2014-04" db="EMBL/GenBank/DDBJ databases">
        <authorList>
            <consortium name="DOE Joint Genome Institute"/>
            <person name="Kuo A."/>
            <person name="Kohler A."/>
            <person name="Costa M.D."/>
            <person name="Nagy L.G."/>
            <person name="Floudas D."/>
            <person name="Copeland A."/>
            <person name="Barry K.W."/>
            <person name="Cichocki N."/>
            <person name="Veneault-Fourrey C."/>
            <person name="LaButti K."/>
            <person name="Lindquist E.A."/>
            <person name="Lipzen A."/>
            <person name="Lundell T."/>
            <person name="Morin E."/>
            <person name="Murat C."/>
            <person name="Sun H."/>
            <person name="Tunlid A."/>
            <person name="Henrissat B."/>
            <person name="Grigoriev I.V."/>
            <person name="Hibbett D.S."/>
            <person name="Martin F."/>
            <person name="Nordberg H.P."/>
            <person name="Cantor M.N."/>
            <person name="Hua S.X."/>
        </authorList>
    </citation>
    <scope>NUCLEOTIDE SEQUENCE [LARGE SCALE GENOMIC DNA]</scope>
    <source>
        <strain evidence="5 6">Marx 270</strain>
    </source>
</reference>
<evidence type="ECO:0000256" key="4">
    <source>
        <dbReference type="ARBA" id="ARBA00023453"/>
    </source>
</evidence>
<keyword evidence="3" id="KW-0949">S-adenosyl-L-methionine</keyword>
<dbReference type="Gene3D" id="3.40.50.150">
    <property type="entry name" value="Vaccinia Virus protein VP39"/>
    <property type="match status" value="1"/>
</dbReference>
<reference evidence="6" key="2">
    <citation type="submission" date="2015-01" db="EMBL/GenBank/DDBJ databases">
        <title>Evolutionary Origins and Diversification of the Mycorrhizal Mutualists.</title>
        <authorList>
            <consortium name="DOE Joint Genome Institute"/>
            <consortium name="Mycorrhizal Genomics Consortium"/>
            <person name="Kohler A."/>
            <person name="Kuo A."/>
            <person name="Nagy L.G."/>
            <person name="Floudas D."/>
            <person name="Copeland A."/>
            <person name="Barry K.W."/>
            <person name="Cichocki N."/>
            <person name="Veneault-Fourrey C."/>
            <person name="LaButti K."/>
            <person name="Lindquist E.A."/>
            <person name="Lipzen A."/>
            <person name="Lundell T."/>
            <person name="Morin E."/>
            <person name="Murat C."/>
            <person name="Riley R."/>
            <person name="Ohm R."/>
            <person name="Sun H."/>
            <person name="Tunlid A."/>
            <person name="Henrissat B."/>
            <person name="Grigoriev I.V."/>
            <person name="Hibbett D.S."/>
            <person name="Martin F."/>
        </authorList>
    </citation>
    <scope>NUCLEOTIDE SEQUENCE [LARGE SCALE GENOMIC DNA]</scope>
    <source>
        <strain evidence="6">Marx 270</strain>
    </source>
</reference>
<dbReference type="InterPro" id="IPR002935">
    <property type="entry name" value="SAM_O-MeTrfase"/>
</dbReference>
<protein>
    <submittedName>
        <fullName evidence="5">Uncharacterized protein</fullName>
    </submittedName>
</protein>
<dbReference type="EMBL" id="KN831966">
    <property type="protein sequence ID" value="KIO05684.1"/>
    <property type="molecule type" value="Genomic_DNA"/>
</dbReference>
<gene>
    <name evidence="5" type="ORF">M404DRAFT_25381</name>
</gene>
<organism evidence="5 6">
    <name type="scientific">Pisolithus tinctorius Marx 270</name>
    <dbReference type="NCBI Taxonomy" id="870435"/>
    <lineage>
        <taxon>Eukaryota</taxon>
        <taxon>Fungi</taxon>
        <taxon>Dikarya</taxon>
        <taxon>Basidiomycota</taxon>
        <taxon>Agaricomycotina</taxon>
        <taxon>Agaricomycetes</taxon>
        <taxon>Agaricomycetidae</taxon>
        <taxon>Boletales</taxon>
        <taxon>Sclerodermatineae</taxon>
        <taxon>Pisolithaceae</taxon>
        <taxon>Pisolithus</taxon>
    </lineage>
</organism>
<keyword evidence="6" id="KW-1185">Reference proteome</keyword>
<dbReference type="GO" id="GO:0008171">
    <property type="term" value="F:O-methyltransferase activity"/>
    <property type="evidence" value="ECO:0007669"/>
    <property type="project" value="InterPro"/>
</dbReference>